<dbReference type="Gene3D" id="3.40.30.10">
    <property type="entry name" value="Glutaredoxin"/>
    <property type="match status" value="1"/>
</dbReference>
<dbReference type="InterPro" id="IPR001853">
    <property type="entry name" value="DSBA-like_thioredoxin_dom"/>
</dbReference>
<dbReference type="AlphaFoldDB" id="A0A1H1KDC5"/>
<feature type="domain" description="DSBA-like thioredoxin" evidence="1">
    <location>
        <begin position="23"/>
        <end position="222"/>
    </location>
</feature>
<name>A0A1H1KDC5_9BURK</name>
<evidence type="ECO:0000259" key="1">
    <source>
        <dbReference type="Pfam" id="PF01323"/>
    </source>
</evidence>
<dbReference type="Pfam" id="PF01323">
    <property type="entry name" value="DSBA"/>
    <property type="match status" value="1"/>
</dbReference>
<dbReference type="Proteomes" id="UP000199365">
    <property type="component" value="Unassembled WGS sequence"/>
</dbReference>
<dbReference type="PANTHER" id="PTHR13887">
    <property type="entry name" value="GLUTATHIONE S-TRANSFERASE KAPPA"/>
    <property type="match status" value="1"/>
</dbReference>
<sequence length="229" mass="25194">MNSSDPKRATQPGIETAERPPMTIEVFFDFICPWCLIGKRNMDAAVRRFAGLRPDVPLAVLWRSHQLLPDTPLNGKDYQAFYLDRLGSPEAVAARRAQVQRAGYHAGVEFAFDRIGVLPNTAAAHQLVAYAASRGSEAQLASLIDRMFTAYFMEGENIGEPRILEQLGLECGLDYAGLTDHLAESGRHMLHSSHRVNGVPHFVFNAGYALSGAHSPDAIFEAMVLAVRD</sequence>
<dbReference type="SUPFAM" id="SSF52833">
    <property type="entry name" value="Thioredoxin-like"/>
    <property type="match status" value="1"/>
</dbReference>
<dbReference type="RefSeq" id="WP_090811418.1">
    <property type="nucleotide sequence ID" value="NZ_FNKX01000003.1"/>
</dbReference>
<dbReference type="CDD" id="cd03024">
    <property type="entry name" value="DsbA_FrnE"/>
    <property type="match status" value="1"/>
</dbReference>
<dbReference type="GO" id="GO:0016491">
    <property type="term" value="F:oxidoreductase activity"/>
    <property type="evidence" value="ECO:0007669"/>
    <property type="project" value="InterPro"/>
</dbReference>
<evidence type="ECO:0000313" key="2">
    <source>
        <dbReference type="EMBL" id="SDR60072.1"/>
    </source>
</evidence>
<gene>
    <name evidence="2" type="ORF">SAMN05445850_7114</name>
</gene>
<keyword evidence="2" id="KW-0413">Isomerase</keyword>
<reference evidence="3" key="1">
    <citation type="submission" date="2016-10" db="EMBL/GenBank/DDBJ databases">
        <authorList>
            <person name="Varghese N."/>
            <person name="Submissions S."/>
        </authorList>
    </citation>
    <scope>NUCLEOTIDE SEQUENCE [LARGE SCALE GENOMIC DNA]</scope>
    <source>
        <strain evidence="3">DUS833</strain>
    </source>
</reference>
<organism evidence="2 3">
    <name type="scientific">Paraburkholderia tuberum</name>
    <dbReference type="NCBI Taxonomy" id="157910"/>
    <lineage>
        <taxon>Bacteria</taxon>
        <taxon>Pseudomonadati</taxon>
        <taxon>Pseudomonadota</taxon>
        <taxon>Betaproteobacteria</taxon>
        <taxon>Burkholderiales</taxon>
        <taxon>Burkholderiaceae</taxon>
        <taxon>Paraburkholderia</taxon>
    </lineage>
</organism>
<protein>
    <submittedName>
        <fullName evidence="2">Predicted dithiol-disulfide isomerase, DsbA family</fullName>
    </submittedName>
</protein>
<dbReference type="GO" id="GO:0016853">
    <property type="term" value="F:isomerase activity"/>
    <property type="evidence" value="ECO:0007669"/>
    <property type="project" value="UniProtKB-KW"/>
</dbReference>
<dbReference type="EMBL" id="FNKX01000003">
    <property type="protein sequence ID" value="SDR60072.1"/>
    <property type="molecule type" value="Genomic_DNA"/>
</dbReference>
<keyword evidence="3" id="KW-1185">Reference proteome</keyword>
<proteinExistence type="predicted"/>
<dbReference type="InterPro" id="IPR036249">
    <property type="entry name" value="Thioredoxin-like_sf"/>
</dbReference>
<dbReference type="PANTHER" id="PTHR13887:SF41">
    <property type="entry name" value="THIOREDOXIN SUPERFAMILY PROTEIN"/>
    <property type="match status" value="1"/>
</dbReference>
<evidence type="ECO:0000313" key="3">
    <source>
        <dbReference type="Proteomes" id="UP000199365"/>
    </source>
</evidence>
<accession>A0A1H1KDC5</accession>
<dbReference type="STRING" id="157910.SAMN05445850_7114"/>